<organism evidence="6">
    <name type="scientific">hydrothermal vent metagenome</name>
    <dbReference type="NCBI Taxonomy" id="652676"/>
    <lineage>
        <taxon>unclassified sequences</taxon>
        <taxon>metagenomes</taxon>
        <taxon>ecological metagenomes</taxon>
    </lineage>
</organism>
<evidence type="ECO:0000256" key="2">
    <source>
        <dbReference type="ARBA" id="ARBA00022679"/>
    </source>
</evidence>
<accession>A0A3B1DKC5</accession>
<comment type="similarity">
    <text evidence="3">Belongs to the glycosyltransferase 9 family.</text>
</comment>
<dbReference type="NCBIfam" id="TIGR02195">
    <property type="entry name" value="heptsyl_trn_II"/>
    <property type="match status" value="1"/>
</dbReference>
<evidence type="ECO:0000256" key="4">
    <source>
        <dbReference type="ARBA" id="ARBA00044042"/>
    </source>
</evidence>
<dbReference type="PANTHER" id="PTHR30160">
    <property type="entry name" value="TETRAACYLDISACCHARIDE 4'-KINASE-RELATED"/>
    <property type="match status" value="1"/>
</dbReference>
<dbReference type="GO" id="GO:0009244">
    <property type="term" value="P:lipopolysaccharide core region biosynthetic process"/>
    <property type="evidence" value="ECO:0007669"/>
    <property type="project" value="TreeGrafter"/>
</dbReference>
<dbReference type="Pfam" id="PF01075">
    <property type="entry name" value="Glyco_transf_9"/>
    <property type="match status" value="1"/>
</dbReference>
<evidence type="ECO:0000256" key="1">
    <source>
        <dbReference type="ARBA" id="ARBA00022676"/>
    </source>
</evidence>
<dbReference type="AlphaFoldDB" id="A0A3B1DKC5"/>
<dbReference type="EC" id="2.4.99.24" evidence="4"/>
<dbReference type="InterPro" id="IPR002201">
    <property type="entry name" value="Glyco_trans_9"/>
</dbReference>
<dbReference type="SUPFAM" id="SSF53756">
    <property type="entry name" value="UDP-Glycosyltransferase/glycogen phosphorylase"/>
    <property type="match status" value="1"/>
</dbReference>
<name>A0A3B1DKC5_9ZZZZ</name>
<dbReference type="GO" id="GO:0005829">
    <property type="term" value="C:cytosol"/>
    <property type="evidence" value="ECO:0007669"/>
    <property type="project" value="TreeGrafter"/>
</dbReference>
<keyword evidence="1" id="KW-0328">Glycosyltransferase</keyword>
<evidence type="ECO:0000256" key="5">
    <source>
        <dbReference type="ARBA" id="ARBA00047503"/>
    </source>
</evidence>
<dbReference type="CDD" id="cd03789">
    <property type="entry name" value="GT9_LPS_heptosyltransferase"/>
    <property type="match status" value="1"/>
</dbReference>
<dbReference type="GO" id="GO:0008713">
    <property type="term" value="F:ADP-heptose-lipopolysaccharide heptosyltransferase activity"/>
    <property type="evidence" value="ECO:0007669"/>
    <property type="project" value="UniProtKB-EC"/>
</dbReference>
<dbReference type="InterPro" id="IPR011910">
    <property type="entry name" value="RfaF"/>
</dbReference>
<keyword evidence="2 6" id="KW-0808">Transferase</keyword>
<dbReference type="EMBL" id="UOGJ01000051">
    <property type="protein sequence ID" value="VAX35440.1"/>
    <property type="molecule type" value="Genomic_DNA"/>
</dbReference>
<sequence>MNIYKNILIIRTDRIGDVVLTTPTIKALHKFYPKSKVSILVTPLTKPLIENNPYLNEVIVDDRRGEHKGALGFWKLVSEIRKKKYDLAIVLHTKKRTNALCFFAGIPRRIGYKNNKFGFLLTHPIEDVRHYGKQHEAQYCLDVLKSVDIESKDLELYISIENEAEQWVSEFCRVHKIDDKNKLIAIHPGASDPAKCWPAHCFAELIEQLYAKYHAKCVIVGASNIQNITQKIISSTQHSIIDLTGKTTVSQLVSILKRADMLVSNDSGPVHIAAALQTPVISIFTRNQPGINPERWHPLGNKSREVVVAQKRDVQYAKKIMVDEVFEAVDAQFKLC</sequence>
<dbReference type="InterPro" id="IPR051199">
    <property type="entry name" value="LPS_LOS_Heptosyltrfase"/>
</dbReference>
<evidence type="ECO:0000256" key="3">
    <source>
        <dbReference type="ARBA" id="ARBA00043995"/>
    </source>
</evidence>
<gene>
    <name evidence="6" type="ORF">MNBD_UNCLBAC01-639</name>
</gene>
<dbReference type="Gene3D" id="3.40.50.2000">
    <property type="entry name" value="Glycogen Phosphorylase B"/>
    <property type="match status" value="2"/>
</dbReference>
<comment type="catalytic activity">
    <reaction evidence="5">
        <text>an L-alpha-D-Hep-(1-&gt;5)-[alpha-Kdo-(2-&gt;4)]-alpha-Kdo-(2-&gt;6)-lipid A + ADP-L-glycero-beta-D-manno-heptose = an L-alpha-D-Hep-(1-&gt;3)-L-alpha-D-Hep-(1-&gt;5)-[alpha-Kdo-(2-&gt;4)]-alpha-Kdo-(2-&gt;6)-lipid A + ADP + H(+)</text>
        <dbReference type="Rhea" id="RHEA:74071"/>
        <dbReference type="ChEBI" id="CHEBI:15378"/>
        <dbReference type="ChEBI" id="CHEBI:61506"/>
        <dbReference type="ChEBI" id="CHEBI:193068"/>
        <dbReference type="ChEBI" id="CHEBI:193069"/>
        <dbReference type="ChEBI" id="CHEBI:456216"/>
        <dbReference type="EC" id="2.4.99.24"/>
    </reaction>
</comment>
<protein>
    <recommendedName>
        <fullName evidence="4">lipopolysaccharide heptosyltransferase II</fullName>
        <ecNumber evidence="4">2.4.99.24</ecNumber>
    </recommendedName>
</protein>
<reference evidence="6" key="1">
    <citation type="submission" date="2018-06" db="EMBL/GenBank/DDBJ databases">
        <authorList>
            <person name="Zhirakovskaya E."/>
        </authorList>
    </citation>
    <scope>NUCLEOTIDE SEQUENCE</scope>
</reference>
<proteinExistence type="inferred from homology"/>
<evidence type="ECO:0000313" key="6">
    <source>
        <dbReference type="EMBL" id="VAX35440.1"/>
    </source>
</evidence>